<dbReference type="InterPro" id="IPR013130">
    <property type="entry name" value="Fe3_Rdtase_TM_dom"/>
</dbReference>
<evidence type="ECO:0000256" key="6">
    <source>
        <dbReference type="ARBA" id="ARBA00022857"/>
    </source>
</evidence>
<protein>
    <submittedName>
        <fullName evidence="13">Respiratory burst oxidase F</fullName>
    </submittedName>
</protein>
<dbReference type="CDD" id="cd06186">
    <property type="entry name" value="NOX_Duox_like_FAD_NADP"/>
    <property type="match status" value="1"/>
</dbReference>
<dbReference type="PANTHER" id="PTHR11972:SF127">
    <property type="entry name" value="RESPIRATORY BURST OXIDASE HOMOLOG PROTEIN A-LIKE"/>
    <property type="match status" value="1"/>
</dbReference>
<dbReference type="ExpressionAtlas" id="A0A317YB96">
    <property type="expression patterns" value="baseline and differential"/>
</dbReference>
<keyword evidence="2" id="KW-0285">Flavoprotein</keyword>
<dbReference type="GO" id="GO:0042742">
    <property type="term" value="P:defense response to bacterium"/>
    <property type="evidence" value="ECO:0007669"/>
    <property type="project" value="UniProtKB-ARBA"/>
</dbReference>
<organism evidence="13">
    <name type="scientific">Zea mays</name>
    <name type="common">Maize</name>
    <dbReference type="NCBI Taxonomy" id="4577"/>
    <lineage>
        <taxon>Eukaryota</taxon>
        <taxon>Viridiplantae</taxon>
        <taxon>Streptophyta</taxon>
        <taxon>Embryophyta</taxon>
        <taxon>Tracheophyta</taxon>
        <taxon>Spermatophyta</taxon>
        <taxon>Magnoliopsida</taxon>
        <taxon>Liliopsida</taxon>
        <taxon>Poales</taxon>
        <taxon>Poaceae</taxon>
        <taxon>PACMAD clade</taxon>
        <taxon>Panicoideae</taxon>
        <taxon>Andropogonodae</taxon>
        <taxon>Andropogoneae</taxon>
        <taxon>Tripsacinae</taxon>
        <taxon>Zea</taxon>
    </lineage>
</organism>
<dbReference type="Proteomes" id="UP000251960">
    <property type="component" value="Chromosome 1"/>
</dbReference>
<feature type="region of interest" description="Disordered" evidence="10">
    <location>
        <begin position="30"/>
        <end position="61"/>
    </location>
</feature>
<evidence type="ECO:0000256" key="5">
    <source>
        <dbReference type="ARBA" id="ARBA00022827"/>
    </source>
</evidence>
<feature type="compositionally biased region" description="Polar residues" evidence="10">
    <location>
        <begin position="36"/>
        <end position="52"/>
    </location>
</feature>
<reference evidence="13" key="1">
    <citation type="journal article" date="2018" name="Nat. Genet.">
        <title>Extensive intraspecific gene order and gene structural variations between Mo17 and other maize genomes.</title>
        <authorList>
            <person name="Sun S."/>
            <person name="Zhou Y."/>
            <person name="Chen J."/>
            <person name="Shi J."/>
            <person name="Zhao H."/>
            <person name="Zhao H."/>
            <person name="Song W."/>
            <person name="Zhang M."/>
            <person name="Cui Y."/>
            <person name="Dong X."/>
            <person name="Liu H."/>
            <person name="Ma X."/>
            <person name="Jiao Y."/>
            <person name="Wang B."/>
            <person name="Wei X."/>
            <person name="Stein J.C."/>
            <person name="Glaubitz J.C."/>
            <person name="Lu F."/>
            <person name="Yu G."/>
            <person name="Liang C."/>
            <person name="Fengler K."/>
            <person name="Li B."/>
            <person name="Rafalski A."/>
            <person name="Schnable P.S."/>
            <person name="Ware D.H."/>
            <person name="Buckler E.S."/>
            <person name="Lai J."/>
        </authorList>
    </citation>
    <scope>NUCLEOTIDE SEQUENCE [LARGE SCALE GENOMIC DNA]</scope>
    <source>
        <tissue evidence="13">Seedling</tissue>
    </source>
</reference>
<dbReference type="InterPro" id="IPR017938">
    <property type="entry name" value="Riboflavin_synthase-like_b-brl"/>
</dbReference>
<dbReference type="Gene3D" id="2.40.30.10">
    <property type="entry name" value="Translation factors"/>
    <property type="match status" value="1"/>
</dbReference>
<keyword evidence="8" id="KW-0560">Oxidoreductase</keyword>
<evidence type="ECO:0000256" key="8">
    <source>
        <dbReference type="ARBA" id="ARBA00023002"/>
    </source>
</evidence>
<accession>A0A317YB96</accession>
<dbReference type="GO" id="GO:0016175">
    <property type="term" value="F:superoxide-generating NAD(P)H oxidase activity"/>
    <property type="evidence" value="ECO:0007669"/>
    <property type="project" value="UniProtKB-ARBA"/>
</dbReference>
<feature type="transmembrane region" description="Helical" evidence="11">
    <location>
        <begin position="332"/>
        <end position="351"/>
    </location>
</feature>
<feature type="transmembrane region" description="Helical" evidence="11">
    <location>
        <begin position="475"/>
        <end position="494"/>
    </location>
</feature>
<evidence type="ECO:0000256" key="10">
    <source>
        <dbReference type="SAM" id="MobiDB-lite"/>
    </source>
</evidence>
<evidence type="ECO:0000256" key="1">
    <source>
        <dbReference type="ARBA" id="ARBA00004141"/>
    </source>
</evidence>
<comment type="caution">
    <text evidence="13">The sequence shown here is derived from an EMBL/GenBank/DDBJ whole genome shotgun (WGS) entry which is preliminary data.</text>
</comment>
<evidence type="ECO:0000256" key="3">
    <source>
        <dbReference type="ARBA" id="ARBA00022692"/>
    </source>
</evidence>
<evidence type="ECO:0000256" key="7">
    <source>
        <dbReference type="ARBA" id="ARBA00022989"/>
    </source>
</evidence>
<dbReference type="InterPro" id="IPR050369">
    <property type="entry name" value="RBOH/FRE"/>
</dbReference>
<keyword evidence="3 11" id="KW-0812">Transmembrane</keyword>
<dbReference type="FunFam" id="2.40.30.10:FF:000059">
    <property type="entry name" value="dual oxidase isoform X1"/>
    <property type="match status" value="1"/>
</dbReference>
<evidence type="ECO:0000313" key="13">
    <source>
        <dbReference type="EMBL" id="PWZ55948.1"/>
    </source>
</evidence>
<comment type="subcellular location">
    <subcellularLocation>
        <location evidence="1">Membrane</location>
        <topology evidence="1">Multi-pass membrane protein</topology>
    </subcellularLocation>
</comment>
<feature type="transmembrane region" description="Helical" evidence="11">
    <location>
        <begin position="548"/>
        <end position="565"/>
    </location>
</feature>
<dbReference type="Pfam" id="PF08030">
    <property type="entry name" value="NAD_binding_6"/>
    <property type="match status" value="1"/>
</dbReference>
<dbReference type="InterPro" id="IPR013112">
    <property type="entry name" value="FAD-bd_8"/>
</dbReference>
<proteinExistence type="predicted"/>
<dbReference type="InterPro" id="IPR039261">
    <property type="entry name" value="FNR_nucleotide-bd"/>
</dbReference>
<gene>
    <name evidence="13" type="primary">RBOHF_1</name>
    <name evidence="13" type="ORF">Zm00014a_014536</name>
</gene>
<evidence type="ECO:0000256" key="4">
    <source>
        <dbReference type="ARBA" id="ARBA00022723"/>
    </source>
</evidence>
<evidence type="ECO:0000256" key="2">
    <source>
        <dbReference type="ARBA" id="ARBA00022630"/>
    </source>
</evidence>
<keyword evidence="4" id="KW-0479">Metal-binding</keyword>
<dbReference type="PANTHER" id="PTHR11972">
    <property type="entry name" value="NADPH OXIDASE"/>
    <property type="match status" value="1"/>
</dbReference>
<dbReference type="EMBL" id="NCVQ01000001">
    <property type="protein sequence ID" value="PWZ55948.1"/>
    <property type="molecule type" value="Genomic_DNA"/>
</dbReference>
<dbReference type="Gene3D" id="3.40.50.80">
    <property type="entry name" value="Nucleotide-binding domain of ferredoxin-NADP reductase (FNR) module"/>
    <property type="match status" value="1"/>
</dbReference>
<keyword evidence="9 11" id="KW-0472">Membrane</keyword>
<sequence length="801" mass="89881">MTTQTDMHCIGTRALHAYAFNSDQIIMASSHEPTSRSKNPAMQPSSPLSSESGFPGTSPAWPAGSPSIQFVSNVLVGDGDAVAASLSACPSSTASSSRGSSSDIEIQVLFQGGDDDDYYGDDGSTTTSPAAAWSRSTSFRGCSDGELDVEAGRSRLLRSHSSVRSVEEFIERDCTGELRWSALEGGLQFATKSRSNAGENESHSSTIYPLPDNVNINSSRSISRCPSHGIRIAMDSCDRNSTSRITGKDIKQAIMFSASLNKLTLNQDEATEYTNLILEELQTGQGVLQMNVMSKGLSRDLQPTCGPIPVPMKYSRQRHILTATVVFFQAHWRRIFVVFLWLMACAALFTWKFMQYRQRLAFEVMGYCLSTAKGAAETLKLNMAIVLLPVCRNTVTWLRRSRVINSVIPFNDNINFHKLVAAGIVIGVILHGGIHLACDFPRITRTDKAFFGRTIAADFGYHQPSYLEIVVSTEGTTGIAMVVLMFVAFLLASSPSRRNPGMLPPLVRQLAGFNAFWYSHHVFIAVYVLLIVHSMFLFLAKDVAEKTTWMYVAIPVVIYIGERMFRMVRSMVFDVKILNATVYPGMVLALKVTKPPGFRYQSGMYVFVQCPELSKFEWHPFSLTSAPDDDHLSIHIRSLGDWSYQMYDVFQQGHGNLNYHSDRLKKAYFYWVTREQGSFEWFRDIMKEVSVLDSKQGVIEMYNYLTSVYQEGDKRSMLISAIQALHFARHGIDIISKTPVHTHFSRPNWPRVLHGLARRHIGERIGVFYCGPDDLGRQLEKLCHKVNTKTFTRFVFHKEHF</sequence>
<dbReference type="GO" id="GO:0009653">
    <property type="term" value="P:anatomical structure morphogenesis"/>
    <property type="evidence" value="ECO:0007669"/>
    <property type="project" value="UniProtKB-ARBA"/>
</dbReference>
<evidence type="ECO:0000256" key="9">
    <source>
        <dbReference type="ARBA" id="ARBA00023136"/>
    </source>
</evidence>
<dbReference type="PROSITE" id="PS51384">
    <property type="entry name" value="FAD_FR"/>
    <property type="match status" value="1"/>
</dbReference>
<keyword evidence="7 11" id="KW-1133">Transmembrane helix</keyword>
<evidence type="ECO:0000259" key="12">
    <source>
        <dbReference type="PROSITE" id="PS51384"/>
    </source>
</evidence>
<dbReference type="AlphaFoldDB" id="A0A317YB96"/>
<dbReference type="InterPro" id="IPR017927">
    <property type="entry name" value="FAD-bd_FR_type"/>
</dbReference>
<dbReference type="InterPro" id="IPR013121">
    <property type="entry name" value="Fe_red_NAD-bd_6"/>
</dbReference>
<dbReference type="Pfam" id="PF08022">
    <property type="entry name" value="FAD_binding_8"/>
    <property type="match status" value="1"/>
</dbReference>
<keyword evidence="6" id="KW-0521">NADP</keyword>
<dbReference type="GO" id="GO:0016020">
    <property type="term" value="C:membrane"/>
    <property type="evidence" value="ECO:0007669"/>
    <property type="project" value="UniProtKB-SubCell"/>
</dbReference>
<keyword evidence="5" id="KW-0274">FAD</keyword>
<feature type="domain" description="FAD-binding FR-type" evidence="12">
    <location>
        <begin position="565"/>
        <end position="682"/>
    </location>
</feature>
<evidence type="ECO:0000256" key="11">
    <source>
        <dbReference type="SAM" id="Phobius"/>
    </source>
</evidence>
<dbReference type="Pfam" id="PF01794">
    <property type="entry name" value="Ferric_reduct"/>
    <property type="match status" value="1"/>
</dbReference>
<dbReference type="SUPFAM" id="SSF63380">
    <property type="entry name" value="Riboflavin synthase domain-like"/>
    <property type="match status" value="1"/>
</dbReference>
<feature type="transmembrane region" description="Helical" evidence="11">
    <location>
        <begin position="419"/>
        <end position="437"/>
    </location>
</feature>
<name>A0A317YB96_MAIZE</name>
<dbReference type="GO" id="GO:0046872">
    <property type="term" value="F:metal ion binding"/>
    <property type="evidence" value="ECO:0007669"/>
    <property type="project" value="UniProtKB-KW"/>
</dbReference>
<feature type="transmembrane region" description="Helical" evidence="11">
    <location>
        <begin position="515"/>
        <end position="536"/>
    </location>
</feature>